<dbReference type="SUPFAM" id="SSF53850">
    <property type="entry name" value="Periplasmic binding protein-like II"/>
    <property type="match status" value="1"/>
</dbReference>
<reference evidence="4" key="1">
    <citation type="journal article" date="2019" name="Int. J. Syst. Evol. Microbiol.">
        <title>The Global Catalogue of Microorganisms (GCM) 10K type strain sequencing project: providing services to taxonomists for standard genome sequencing and annotation.</title>
        <authorList>
            <consortium name="The Broad Institute Genomics Platform"/>
            <consortium name="The Broad Institute Genome Sequencing Center for Infectious Disease"/>
            <person name="Wu L."/>
            <person name="Ma J."/>
        </authorList>
    </citation>
    <scope>NUCLEOTIDE SEQUENCE [LARGE SCALE GENOMIC DNA]</scope>
    <source>
        <strain evidence="4">JCM 13518</strain>
    </source>
</reference>
<gene>
    <name evidence="3" type="ORF">GCM10009710_01250</name>
</gene>
<dbReference type="PANTHER" id="PTHR30006">
    <property type="entry name" value="THIAMINE-BINDING PERIPLASMIC PROTEIN-RELATED"/>
    <property type="match status" value="1"/>
</dbReference>
<proteinExistence type="predicted"/>
<dbReference type="PROSITE" id="PS51318">
    <property type="entry name" value="TAT"/>
    <property type="match status" value="1"/>
</dbReference>
<name>A0ABP4VEK5_9ACTN</name>
<sequence>MTRRRTAIGAAALALLLAAAGCGSGSTSGSAPVDGTWDEVLAAANEEGEVLLYSTQHPENLAALKTAFEAEYPEITMEFVRGTDVEMTPRVETEQQTGRGEGDVHMLSDPRWALDAAASGTFSTEVVGPAFDQPAYDRASSVVEDRMFLTSGAVGVLAWNEDQVPEGLETPEDLLDERFRGKIGITDPAGFFAVVDQYLFLDENWAGGDEFLDELAELEPRVYPGSLAIAQALASGEISVTPMTHPLVREQATGAPVGWALPEQAWGTPWYSHVLQTAPHPNAAQVLANFMVTPAGQEALSTGYASVLPDTESAVYQAQDIATPNVEGLTPERIAEFQARWESLYR</sequence>
<comment type="caution">
    <text evidence="3">The sequence shown here is derived from an EMBL/GenBank/DDBJ whole genome shotgun (WGS) entry which is preliminary data.</text>
</comment>
<dbReference type="Gene3D" id="3.40.190.10">
    <property type="entry name" value="Periplasmic binding protein-like II"/>
    <property type="match status" value="2"/>
</dbReference>
<dbReference type="EMBL" id="BAAAME010000001">
    <property type="protein sequence ID" value="GAA1724192.1"/>
    <property type="molecule type" value="Genomic_DNA"/>
</dbReference>
<evidence type="ECO:0000313" key="4">
    <source>
        <dbReference type="Proteomes" id="UP001501057"/>
    </source>
</evidence>
<dbReference type="PROSITE" id="PS51257">
    <property type="entry name" value="PROKAR_LIPOPROTEIN"/>
    <property type="match status" value="1"/>
</dbReference>
<keyword evidence="1 2" id="KW-0732">Signal</keyword>
<feature type="signal peptide" evidence="2">
    <location>
        <begin position="1"/>
        <end position="25"/>
    </location>
</feature>
<dbReference type="Pfam" id="PF13416">
    <property type="entry name" value="SBP_bac_8"/>
    <property type="match status" value="1"/>
</dbReference>
<accession>A0ABP4VEK5</accession>
<dbReference type="Proteomes" id="UP001501057">
    <property type="component" value="Unassembled WGS sequence"/>
</dbReference>
<organism evidence="3 4">
    <name type="scientific">Aeromicrobium alkaliterrae</name>
    <dbReference type="NCBI Taxonomy" id="302168"/>
    <lineage>
        <taxon>Bacteria</taxon>
        <taxon>Bacillati</taxon>
        <taxon>Actinomycetota</taxon>
        <taxon>Actinomycetes</taxon>
        <taxon>Propionibacteriales</taxon>
        <taxon>Nocardioidaceae</taxon>
        <taxon>Aeromicrobium</taxon>
    </lineage>
</organism>
<evidence type="ECO:0000256" key="2">
    <source>
        <dbReference type="SAM" id="SignalP"/>
    </source>
</evidence>
<dbReference type="InterPro" id="IPR006059">
    <property type="entry name" value="SBP"/>
</dbReference>
<evidence type="ECO:0000313" key="3">
    <source>
        <dbReference type="EMBL" id="GAA1724192.1"/>
    </source>
</evidence>
<keyword evidence="4" id="KW-1185">Reference proteome</keyword>
<dbReference type="RefSeq" id="WP_344196630.1">
    <property type="nucleotide sequence ID" value="NZ_BAAAME010000001.1"/>
</dbReference>
<feature type="chain" id="PRO_5046026553" evidence="2">
    <location>
        <begin position="26"/>
        <end position="346"/>
    </location>
</feature>
<dbReference type="InterPro" id="IPR006311">
    <property type="entry name" value="TAT_signal"/>
</dbReference>
<evidence type="ECO:0000256" key="1">
    <source>
        <dbReference type="ARBA" id="ARBA00022729"/>
    </source>
</evidence>
<protein>
    <submittedName>
        <fullName evidence="3">ABC transporter substrate-binding protein</fullName>
    </submittedName>
</protein>